<evidence type="ECO:0000313" key="1">
    <source>
        <dbReference type="EMBL" id="GAN66923.1"/>
    </source>
</evidence>
<accession>A0A6N3SUJ0</accession>
<gene>
    <name evidence="1" type="ORF">Abor_031_089</name>
</gene>
<proteinExistence type="predicted"/>
<accession>A0A0D6NMT4</accession>
<reference evidence="1 2" key="1">
    <citation type="submission" date="2012-11" db="EMBL/GenBank/DDBJ databases">
        <title>Whole genome sequence of Acetobacter orientalis 21F-2.</title>
        <authorList>
            <person name="Azuma Y."/>
            <person name="Higashiura N."/>
            <person name="Hirakawa H."/>
            <person name="Matsushita K."/>
        </authorList>
    </citation>
    <scope>NUCLEOTIDE SEQUENCE [LARGE SCALE GENOMIC DNA]</scope>
    <source>
        <strain evidence="1 2">21F-2</strain>
    </source>
</reference>
<evidence type="ECO:0000313" key="2">
    <source>
        <dbReference type="Proteomes" id="UP000032670"/>
    </source>
</evidence>
<organism evidence="1 2">
    <name type="scientific">Acetobacter orientalis</name>
    <dbReference type="NCBI Taxonomy" id="146474"/>
    <lineage>
        <taxon>Bacteria</taxon>
        <taxon>Pseudomonadati</taxon>
        <taxon>Pseudomonadota</taxon>
        <taxon>Alphaproteobacteria</taxon>
        <taxon>Acetobacterales</taxon>
        <taxon>Acetobacteraceae</taxon>
        <taxon>Acetobacter</taxon>
    </lineage>
</organism>
<comment type="caution">
    <text evidence="1">The sequence shown here is derived from an EMBL/GenBank/DDBJ whole genome shotgun (WGS) entry which is preliminary data.</text>
</comment>
<keyword evidence="2" id="KW-1185">Reference proteome</keyword>
<dbReference type="EMBL" id="BAMX01000031">
    <property type="protein sequence ID" value="GAN66923.1"/>
    <property type="molecule type" value="Genomic_DNA"/>
</dbReference>
<sequence length="60" mass="6966">MWGIDGRLSRPEIRVGLDTTHLAFVYHGIAEQYAFWPIYRYTVGIDPLTEDNVIYDSFGE</sequence>
<dbReference type="STRING" id="1231341.Abor_031_089"/>
<name>A0A0D6NMT4_9PROT</name>
<dbReference type="Proteomes" id="UP000032670">
    <property type="component" value="Unassembled WGS sequence"/>
</dbReference>
<dbReference type="AlphaFoldDB" id="A0A0D6NMT4"/>
<protein>
    <submittedName>
        <fullName evidence="1">Uncharacterized protein</fullName>
    </submittedName>
</protein>